<dbReference type="Gene3D" id="3.60.21.10">
    <property type="match status" value="1"/>
</dbReference>
<dbReference type="PANTHER" id="PTHR31987:SF11">
    <property type="entry name" value="DUF2433 DOMAIN-CONTAINING PROTEIN"/>
    <property type="match status" value="1"/>
</dbReference>
<evidence type="ECO:0000259" key="1">
    <source>
        <dbReference type="Pfam" id="PF00149"/>
    </source>
</evidence>
<proteinExistence type="predicted"/>
<dbReference type="InterPro" id="IPR052743">
    <property type="entry name" value="Glutaminase_GtaA"/>
</dbReference>
<sequence>MRFLLISDTHGKLGIINELADHVRADAVIHAGDFGFYDSESYERLSERELRLQIVHSDLLPADRERILALSRKERIETARKDCPLSELPFYIEGDRRFDVPVYAVWGNHEDRDVV</sequence>
<dbReference type="Pfam" id="PF00149">
    <property type="entry name" value="Metallophos"/>
    <property type="match status" value="1"/>
</dbReference>
<dbReference type="EMBL" id="BARU01038808">
    <property type="protein sequence ID" value="GAH88287.1"/>
    <property type="molecule type" value="Genomic_DNA"/>
</dbReference>
<dbReference type="PANTHER" id="PTHR31987">
    <property type="entry name" value="GLUTAMINASE A-RELATED"/>
    <property type="match status" value="1"/>
</dbReference>
<organism evidence="2">
    <name type="scientific">marine sediment metagenome</name>
    <dbReference type="NCBI Taxonomy" id="412755"/>
    <lineage>
        <taxon>unclassified sequences</taxon>
        <taxon>metagenomes</taxon>
        <taxon>ecological metagenomes</taxon>
    </lineage>
</organism>
<reference evidence="2" key="1">
    <citation type="journal article" date="2014" name="Front. Microbiol.">
        <title>High frequency of phylogenetically diverse reductive dehalogenase-homologous genes in deep subseafloor sedimentary metagenomes.</title>
        <authorList>
            <person name="Kawai M."/>
            <person name="Futagami T."/>
            <person name="Toyoda A."/>
            <person name="Takaki Y."/>
            <person name="Nishi S."/>
            <person name="Hori S."/>
            <person name="Arai W."/>
            <person name="Tsubouchi T."/>
            <person name="Morono Y."/>
            <person name="Uchiyama I."/>
            <person name="Ito T."/>
            <person name="Fujiyama A."/>
            <person name="Inagaki F."/>
            <person name="Takami H."/>
        </authorList>
    </citation>
    <scope>NUCLEOTIDE SEQUENCE</scope>
    <source>
        <strain evidence="2">Expedition CK06-06</strain>
    </source>
</reference>
<dbReference type="AlphaFoldDB" id="X1J2S0"/>
<dbReference type="InterPro" id="IPR004843">
    <property type="entry name" value="Calcineurin-like_PHP"/>
</dbReference>
<protein>
    <recommendedName>
        <fullName evidence="1">Calcineurin-like phosphoesterase domain-containing protein</fullName>
    </recommendedName>
</protein>
<dbReference type="GO" id="GO:0016787">
    <property type="term" value="F:hydrolase activity"/>
    <property type="evidence" value="ECO:0007669"/>
    <property type="project" value="InterPro"/>
</dbReference>
<feature type="domain" description="Calcineurin-like phosphoesterase" evidence="1">
    <location>
        <begin position="1"/>
        <end position="110"/>
    </location>
</feature>
<dbReference type="SUPFAM" id="SSF56300">
    <property type="entry name" value="Metallo-dependent phosphatases"/>
    <property type="match status" value="1"/>
</dbReference>
<evidence type="ECO:0000313" key="2">
    <source>
        <dbReference type="EMBL" id="GAH88287.1"/>
    </source>
</evidence>
<accession>X1J2S0</accession>
<comment type="caution">
    <text evidence="2">The sequence shown here is derived from an EMBL/GenBank/DDBJ whole genome shotgun (WGS) entry which is preliminary data.</text>
</comment>
<gene>
    <name evidence="2" type="ORF">S03H2_60250</name>
</gene>
<name>X1J2S0_9ZZZZ</name>
<feature type="non-terminal residue" evidence="2">
    <location>
        <position position="115"/>
    </location>
</feature>
<dbReference type="InterPro" id="IPR029052">
    <property type="entry name" value="Metallo-depent_PP-like"/>
</dbReference>